<dbReference type="Proteomes" id="UP000639772">
    <property type="component" value="Chromosome 3"/>
</dbReference>
<dbReference type="AlphaFoldDB" id="A0A835V7R1"/>
<feature type="region of interest" description="Disordered" evidence="1">
    <location>
        <begin position="24"/>
        <end position="53"/>
    </location>
</feature>
<accession>A0A835V7R1</accession>
<evidence type="ECO:0000256" key="1">
    <source>
        <dbReference type="SAM" id="MobiDB-lite"/>
    </source>
</evidence>
<feature type="compositionally biased region" description="Polar residues" evidence="1">
    <location>
        <begin position="27"/>
        <end position="41"/>
    </location>
</feature>
<organism evidence="3 5">
    <name type="scientific">Vanilla planifolia</name>
    <name type="common">Vanilla</name>
    <dbReference type="NCBI Taxonomy" id="51239"/>
    <lineage>
        <taxon>Eukaryota</taxon>
        <taxon>Viridiplantae</taxon>
        <taxon>Streptophyta</taxon>
        <taxon>Embryophyta</taxon>
        <taxon>Tracheophyta</taxon>
        <taxon>Spermatophyta</taxon>
        <taxon>Magnoliopsida</taxon>
        <taxon>Liliopsida</taxon>
        <taxon>Asparagales</taxon>
        <taxon>Orchidaceae</taxon>
        <taxon>Vanilloideae</taxon>
        <taxon>Vanilleae</taxon>
        <taxon>Vanilla</taxon>
    </lineage>
</organism>
<sequence length="106" mass="11628">MFMTPEKTGRTTALGRCGSVSLDAGEQTESTLNPSASTSAAVRTKENGGSASGRAIRQFCSASRHFRRYATPMLPRMHYLRPIRYGAQEALRGAAIRTVALWLPRR</sequence>
<reference evidence="4 5" key="1">
    <citation type="journal article" date="2020" name="Nat. Food">
        <title>A phased Vanilla planifolia genome enables genetic improvement of flavour and production.</title>
        <authorList>
            <person name="Hasing T."/>
            <person name="Tang H."/>
            <person name="Brym M."/>
            <person name="Khazi F."/>
            <person name="Huang T."/>
            <person name="Chambers A.H."/>
        </authorList>
    </citation>
    <scope>NUCLEOTIDE SEQUENCE [LARGE SCALE GENOMIC DNA]</scope>
    <source>
        <tissue evidence="3">Leaf</tissue>
    </source>
</reference>
<evidence type="ECO:0000313" key="3">
    <source>
        <dbReference type="EMBL" id="KAG0490599.1"/>
    </source>
</evidence>
<evidence type="ECO:0000313" key="4">
    <source>
        <dbReference type="Proteomes" id="UP000636800"/>
    </source>
</evidence>
<dbReference type="EMBL" id="JADCNL010000003">
    <property type="protein sequence ID" value="KAG0488834.1"/>
    <property type="molecule type" value="Genomic_DNA"/>
</dbReference>
<gene>
    <name evidence="3" type="ORF">HPP92_007462</name>
    <name evidence="2" type="ORF">HPP92_007645</name>
</gene>
<evidence type="ECO:0000313" key="2">
    <source>
        <dbReference type="EMBL" id="KAG0488834.1"/>
    </source>
</evidence>
<protein>
    <submittedName>
        <fullName evidence="3">Uncharacterized protein</fullName>
    </submittedName>
</protein>
<dbReference type="EMBL" id="JADCNM010000003">
    <property type="protein sequence ID" value="KAG0490599.1"/>
    <property type="molecule type" value="Genomic_DNA"/>
</dbReference>
<evidence type="ECO:0000313" key="5">
    <source>
        <dbReference type="Proteomes" id="UP000639772"/>
    </source>
</evidence>
<dbReference type="Proteomes" id="UP000636800">
    <property type="component" value="Chromosome 3"/>
</dbReference>
<keyword evidence="4" id="KW-1185">Reference proteome</keyword>
<name>A0A835V7R1_VANPL</name>
<comment type="caution">
    <text evidence="3">The sequence shown here is derived from an EMBL/GenBank/DDBJ whole genome shotgun (WGS) entry which is preliminary data.</text>
</comment>
<proteinExistence type="predicted"/>